<name>A0A938XZJ5_9BACL</name>
<dbReference type="Gene3D" id="2.30.30.240">
    <property type="entry name" value="PRC-barrel domain"/>
    <property type="match status" value="1"/>
</dbReference>
<dbReference type="EMBL" id="JAFBEB010000006">
    <property type="protein sequence ID" value="MBM7590570.1"/>
    <property type="molecule type" value="Genomic_DNA"/>
</dbReference>
<dbReference type="InterPro" id="IPR014238">
    <property type="entry name" value="Spore_YlmC/YmxH"/>
</dbReference>
<dbReference type="AlphaFoldDB" id="A0A938XZJ5"/>
<gene>
    <name evidence="2" type="ORF">JOD01_002174</name>
</gene>
<sequence length="86" mass="9492">MRFSELGNKEIIALDHGEKMGMIGNADLEIHPETGEIRSIILAAGGLLSFGKRREEIVIPWSSIVKIGPEMVIVQLRQEQANPSPK</sequence>
<dbReference type="Pfam" id="PF05239">
    <property type="entry name" value="PRC"/>
    <property type="match status" value="1"/>
</dbReference>
<organism evidence="2 3">
    <name type="scientific">Brevibacillus fulvus</name>
    <dbReference type="NCBI Taxonomy" id="1125967"/>
    <lineage>
        <taxon>Bacteria</taxon>
        <taxon>Bacillati</taxon>
        <taxon>Bacillota</taxon>
        <taxon>Bacilli</taxon>
        <taxon>Bacillales</taxon>
        <taxon>Paenibacillaceae</taxon>
        <taxon>Brevibacillus</taxon>
    </lineage>
</organism>
<dbReference type="InterPro" id="IPR011033">
    <property type="entry name" value="PRC_barrel-like_sf"/>
</dbReference>
<dbReference type="InterPro" id="IPR027275">
    <property type="entry name" value="PRC-brl_dom"/>
</dbReference>
<feature type="domain" description="PRC-barrel" evidence="1">
    <location>
        <begin position="2"/>
        <end position="79"/>
    </location>
</feature>
<dbReference type="SUPFAM" id="SSF50346">
    <property type="entry name" value="PRC-barrel domain"/>
    <property type="match status" value="1"/>
</dbReference>
<dbReference type="NCBIfam" id="TIGR02888">
    <property type="entry name" value="spore_YlmC_YmxH"/>
    <property type="match status" value="1"/>
</dbReference>
<comment type="caution">
    <text evidence="2">The sequence shown here is derived from an EMBL/GenBank/DDBJ whole genome shotgun (WGS) entry which is preliminary data.</text>
</comment>
<reference evidence="2" key="1">
    <citation type="submission" date="2021-01" db="EMBL/GenBank/DDBJ databases">
        <title>Genomic Encyclopedia of Type Strains, Phase IV (KMG-IV): sequencing the most valuable type-strain genomes for metagenomic binning, comparative biology and taxonomic classification.</title>
        <authorList>
            <person name="Goeker M."/>
        </authorList>
    </citation>
    <scope>NUCLEOTIDE SEQUENCE</scope>
    <source>
        <strain evidence="2">DSM 25523</strain>
    </source>
</reference>
<dbReference type="Proteomes" id="UP000717624">
    <property type="component" value="Unassembled WGS sequence"/>
</dbReference>
<dbReference type="RefSeq" id="WP_204518311.1">
    <property type="nucleotide sequence ID" value="NZ_BAABIN010000002.1"/>
</dbReference>
<evidence type="ECO:0000313" key="2">
    <source>
        <dbReference type="EMBL" id="MBM7590570.1"/>
    </source>
</evidence>
<proteinExistence type="predicted"/>
<dbReference type="PANTHER" id="PTHR40061:SF1">
    <property type="entry name" value="SPORULATION PROTEIN YLMC-RELATED"/>
    <property type="match status" value="1"/>
</dbReference>
<evidence type="ECO:0000313" key="3">
    <source>
        <dbReference type="Proteomes" id="UP000717624"/>
    </source>
</evidence>
<evidence type="ECO:0000259" key="1">
    <source>
        <dbReference type="Pfam" id="PF05239"/>
    </source>
</evidence>
<keyword evidence="3" id="KW-1185">Reference proteome</keyword>
<protein>
    <submittedName>
        <fullName evidence="2">YlmC/YmxH family sporulation protein</fullName>
    </submittedName>
</protein>
<dbReference type="PANTHER" id="PTHR40061">
    <property type="entry name" value="SPORULATION PROTEIN YLMC-RELATED"/>
    <property type="match status" value="1"/>
</dbReference>
<accession>A0A938XZJ5</accession>